<evidence type="ECO:0000256" key="4">
    <source>
        <dbReference type="ARBA" id="ARBA00022857"/>
    </source>
</evidence>
<dbReference type="SMART" id="SM00829">
    <property type="entry name" value="PKS_ER"/>
    <property type="match status" value="1"/>
</dbReference>
<dbReference type="SUPFAM" id="SSF50129">
    <property type="entry name" value="GroES-like"/>
    <property type="match status" value="1"/>
</dbReference>
<dbReference type="KEGG" id="svn:CP980_28480"/>
<organism evidence="8 9">
    <name type="scientific">Streptomyces vinaceus</name>
    <dbReference type="NCBI Taxonomy" id="1960"/>
    <lineage>
        <taxon>Bacteria</taxon>
        <taxon>Bacillati</taxon>
        <taxon>Actinomycetota</taxon>
        <taxon>Actinomycetes</taxon>
        <taxon>Kitasatosporales</taxon>
        <taxon>Streptomycetaceae</taxon>
        <taxon>Streptomyces</taxon>
    </lineage>
</organism>
<evidence type="ECO:0000256" key="5">
    <source>
        <dbReference type="ARBA" id="ARBA00022884"/>
    </source>
</evidence>
<dbReference type="GeneID" id="95614484"/>
<keyword evidence="9" id="KW-1185">Reference proteome</keyword>
<keyword evidence="4" id="KW-0521">NADP</keyword>
<keyword evidence="6" id="KW-0007">Acetylation</keyword>
<dbReference type="GO" id="GO:0003723">
    <property type="term" value="F:RNA binding"/>
    <property type="evidence" value="ECO:0007669"/>
    <property type="project" value="UniProtKB-KW"/>
</dbReference>
<dbReference type="AlphaFoldDB" id="A0A5J6JIR0"/>
<dbReference type="InterPro" id="IPR013149">
    <property type="entry name" value="ADH-like_C"/>
</dbReference>
<evidence type="ECO:0000256" key="6">
    <source>
        <dbReference type="ARBA" id="ARBA00022990"/>
    </source>
</evidence>
<dbReference type="Gene3D" id="3.90.180.10">
    <property type="entry name" value="Medium-chain alcohol dehydrogenases, catalytic domain"/>
    <property type="match status" value="2"/>
</dbReference>
<proteinExistence type="predicted"/>
<dbReference type="InterPro" id="IPR011032">
    <property type="entry name" value="GroES-like_sf"/>
</dbReference>
<comment type="subunit">
    <text evidence="2">Homotetramer.</text>
</comment>
<sequence>MTTEENTVKELYEPGEIPPLGHVPSHMYAAVIRPERYGQPSQAMQVETVPVPKAGRGQVVIMMMAAGVNYNGVWAGLGTPADVIAARRKQGDPDDFHIAGSEGSGVIWAVGEGVRQYKVGDHVIVGGVCWDESAPDIRLGVDPIASRSQRAWGYELNYGSFAQFTVADEYQCHLKPAHLTWEEAGCFLAGGSTSYRQLCGWAPNVVRPGDPVLIWGGSGGLGSMAIQIVKHFAGRPIAVVSDEAKAEYCLKLGAEGVINRSDFAHWGRLPDSDDTEAYATWLKGARAFGRAFWDALGERRSPRIVLEHPGADTLPTSVYLCDHAGMVVTCAGTSGYNGDLDLRYLWMFQKRLQGSHAANVQETKAIIDLVGSGRIDPCLSSTLPFRDIAHAHQLVYENRHPAGNMAVFVNAPAAGLTGLPA</sequence>
<evidence type="ECO:0000256" key="2">
    <source>
        <dbReference type="ARBA" id="ARBA00011881"/>
    </source>
</evidence>
<dbReference type="Pfam" id="PF08240">
    <property type="entry name" value="ADH_N"/>
    <property type="match status" value="1"/>
</dbReference>
<dbReference type="Proteomes" id="UP000325563">
    <property type="component" value="Chromosome"/>
</dbReference>
<dbReference type="InterPro" id="IPR051603">
    <property type="entry name" value="Zinc-ADH_QOR/CCCR"/>
</dbReference>
<feature type="domain" description="Enoyl reductase (ER)" evidence="7">
    <location>
        <begin position="39"/>
        <end position="407"/>
    </location>
</feature>
<dbReference type="PANTHER" id="PTHR44154:SF1">
    <property type="entry name" value="QUINONE OXIDOREDUCTASE"/>
    <property type="match status" value="1"/>
</dbReference>
<keyword evidence="3" id="KW-0963">Cytoplasm</keyword>
<dbReference type="SUPFAM" id="SSF51735">
    <property type="entry name" value="NAD(P)-binding Rossmann-fold domains"/>
    <property type="match status" value="1"/>
</dbReference>
<comment type="subcellular location">
    <subcellularLocation>
        <location evidence="1">Cytoplasm</location>
    </subcellularLocation>
</comment>
<dbReference type="EMBL" id="CP023692">
    <property type="protein sequence ID" value="QEV48494.1"/>
    <property type="molecule type" value="Genomic_DNA"/>
</dbReference>
<dbReference type="InterPro" id="IPR002364">
    <property type="entry name" value="Quin_OxRdtase/zeta-crystal_CS"/>
</dbReference>
<accession>A0A5J6JIR0</accession>
<evidence type="ECO:0000256" key="1">
    <source>
        <dbReference type="ARBA" id="ARBA00004496"/>
    </source>
</evidence>
<dbReference type="InterPro" id="IPR013154">
    <property type="entry name" value="ADH-like_N"/>
</dbReference>
<name>A0A5J6JIR0_STRVI</name>
<dbReference type="EC" id="1.3.1.85" evidence="8"/>
<dbReference type="NCBIfam" id="TIGR01751">
    <property type="entry name" value="crot-CoA-red"/>
    <property type="match status" value="1"/>
</dbReference>
<dbReference type="GO" id="GO:0008270">
    <property type="term" value="F:zinc ion binding"/>
    <property type="evidence" value="ECO:0007669"/>
    <property type="project" value="InterPro"/>
</dbReference>
<dbReference type="GO" id="GO:0005737">
    <property type="term" value="C:cytoplasm"/>
    <property type="evidence" value="ECO:0007669"/>
    <property type="project" value="UniProtKB-SubCell"/>
</dbReference>
<dbReference type="PROSITE" id="PS01162">
    <property type="entry name" value="QOR_ZETA_CRYSTAL"/>
    <property type="match status" value="1"/>
</dbReference>
<evidence type="ECO:0000256" key="3">
    <source>
        <dbReference type="ARBA" id="ARBA00022490"/>
    </source>
</evidence>
<protein>
    <submittedName>
        <fullName evidence="8">Crotonyl-CoA carboxylase/reductase</fullName>
        <ecNumber evidence="8">1.3.1.85</ecNumber>
    </submittedName>
</protein>
<dbReference type="PANTHER" id="PTHR44154">
    <property type="entry name" value="QUINONE OXIDOREDUCTASE"/>
    <property type="match status" value="1"/>
</dbReference>
<keyword evidence="5" id="KW-0694">RNA-binding</keyword>
<dbReference type="GO" id="GO:0043880">
    <property type="term" value="F:crotonyl-CoA reductase activity"/>
    <property type="evidence" value="ECO:0007669"/>
    <property type="project" value="InterPro"/>
</dbReference>
<evidence type="ECO:0000259" key="7">
    <source>
        <dbReference type="SMART" id="SM00829"/>
    </source>
</evidence>
<dbReference type="InterPro" id="IPR036291">
    <property type="entry name" value="NAD(P)-bd_dom_sf"/>
</dbReference>
<keyword evidence="8" id="KW-0560">Oxidoreductase</keyword>
<dbReference type="Pfam" id="PF00107">
    <property type="entry name" value="ADH_zinc_N"/>
    <property type="match status" value="1"/>
</dbReference>
<dbReference type="RefSeq" id="WP_150529350.1">
    <property type="nucleotide sequence ID" value="NZ_BNBW01000003.1"/>
</dbReference>
<evidence type="ECO:0000313" key="9">
    <source>
        <dbReference type="Proteomes" id="UP000325563"/>
    </source>
</evidence>
<dbReference type="InterPro" id="IPR010085">
    <property type="entry name" value="Crot_CoA_red"/>
</dbReference>
<dbReference type="InterPro" id="IPR020843">
    <property type="entry name" value="ER"/>
</dbReference>
<reference evidence="8 9" key="1">
    <citation type="submission" date="2017-09" db="EMBL/GenBank/DDBJ databases">
        <authorList>
            <person name="Lee N."/>
            <person name="Cho B.-K."/>
        </authorList>
    </citation>
    <scope>NUCLEOTIDE SEQUENCE [LARGE SCALE GENOMIC DNA]</scope>
    <source>
        <strain evidence="8 9">ATCC 27476</strain>
    </source>
</reference>
<evidence type="ECO:0000313" key="8">
    <source>
        <dbReference type="EMBL" id="QEV48494.1"/>
    </source>
</evidence>
<gene>
    <name evidence="8" type="primary">ccrA</name>
    <name evidence="8" type="ORF">CP980_28480</name>
</gene>
<dbReference type="Gene3D" id="3.40.50.720">
    <property type="entry name" value="NAD(P)-binding Rossmann-like Domain"/>
    <property type="match status" value="1"/>
</dbReference>